<comment type="caution">
    <text evidence="8">The sequence shown here is derived from an EMBL/GenBank/DDBJ whole genome shotgun (WGS) entry which is preliminary data.</text>
</comment>
<dbReference type="InterPro" id="IPR050487">
    <property type="entry name" value="FtsQ_DivIB"/>
</dbReference>
<keyword evidence="4 6" id="KW-1133">Transmembrane helix</keyword>
<keyword evidence="9" id="KW-1185">Reference proteome</keyword>
<proteinExistence type="predicted"/>
<gene>
    <name evidence="8" type="ORF">H8712_03075</name>
</gene>
<evidence type="ECO:0000256" key="6">
    <source>
        <dbReference type="SAM" id="Phobius"/>
    </source>
</evidence>
<dbReference type="InterPro" id="IPR005548">
    <property type="entry name" value="Cell_div_FtsQ/DivIB_C"/>
</dbReference>
<reference evidence="8 9" key="1">
    <citation type="submission" date="2020-08" db="EMBL/GenBank/DDBJ databases">
        <title>Genome public.</title>
        <authorList>
            <person name="Liu C."/>
            <person name="Sun Q."/>
        </authorList>
    </citation>
    <scope>NUCLEOTIDE SEQUENCE [LARGE SCALE GENOMIC DNA]</scope>
    <source>
        <strain evidence="8 9">3_YM_SP_D4_24.mj</strain>
    </source>
</reference>
<evidence type="ECO:0000313" key="9">
    <source>
        <dbReference type="Proteomes" id="UP000661649"/>
    </source>
</evidence>
<feature type="transmembrane region" description="Helical" evidence="6">
    <location>
        <begin position="9"/>
        <end position="28"/>
    </location>
</feature>
<keyword evidence="1" id="KW-1003">Cell membrane</keyword>
<accession>A0ABR7P8K3</accession>
<dbReference type="PANTHER" id="PTHR37820:SF1">
    <property type="entry name" value="CELL DIVISION PROTEIN FTSQ"/>
    <property type="match status" value="1"/>
</dbReference>
<keyword evidence="6" id="KW-0472">Membrane</keyword>
<dbReference type="Pfam" id="PF03799">
    <property type="entry name" value="FtsQ_DivIB_C"/>
    <property type="match status" value="1"/>
</dbReference>
<keyword evidence="5" id="KW-0131">Cell cycle</keyword>
<keyword evidence="3 6" id="KW-0812">Transmembrane</keyword>
<evidence type="ECO:0000313" key="8">
    <source>
        <dbReference type="EMBL" id="MBC8627613.1"/>
    </source>
</evidence>
<name>A0ABR7P8K3_9FIRM</name>
<evidence type="ECO:0000256" key="4">
    <source>
        <dbReference type="ARBA" id="ARBA00022989"/>
    </source>
</evidence>
<feature type="domain" description="Cell division protein FtsQ/DivIB C-terminal" evidence="7">
    <location>
        <begin position="109"/>
        <end position="221"/>
    </location>
</feature>
<dbReference type="Proteomes" id="UP000661649">
    <property type="component" value="Unassembled WGS sequence"/>
</dbReference>
<evidence type="ECO:0000256" key="1">
    <source>
        <dbReference type="ARBA" id="ARBA00022475"/>
    </source>
</evidence>
<evidence type="ECO:0000256" key="5">
    <source>
        <dbReference type="ARBA" id="ARBA00023306"/>
    </source>
</evidence>
<organism evidence="8 9">
    <name type="scientific">Blautia stercoris</name>
    <dbReference type="NCBI Taxonomy" id="871664"/>
    <lineage>
        <taxon>Bacteria</taxon>
        <taxon>Bacillati</taxon>
        <taxon>Bacillota</taxon>
        <taxon>Clostridia</taxon>
        <taxon>Lachnospirales</taxon>
        <taxon>Lachnospiraceae</taxon>
        <taxon>Blautia</taxon>
    </lineage>
</organism>
<keyword evidence="2" id="KW-0132">Cell division</keyword>
<evidence type="ECO:0000256" key="3">
    <source>
        <dbReference type="ARBA" id="ARBA00022692"/>
    </source>
</evidence>
<evidence type="ECO:0000256" key="2">
    <source>
        <dbReference type="ARBA" id="ARBA00022618"/>
    </source>
</evidence>
<dbReference type="PANTHER" id="PTHR37820">
    <property type="entry name" value="CELL DIVISION PROTEIN DIVIB"/>
    <property type="match status" value="1"/>
</dbReference>
<evidence type="ECO:0000259" key="7">
    <source>
        <dbReference type="Pfam" id="PF03799"/>
    </source>
</evidence>
<dbReference type="RefSeq" id="WP_022303807.1">
    <property type="nucleotide sequence ID" value="NZ_DAWEHX010000018.1"/>
</dbReference>
<sequence length="248" mass="27799">MDKKKRTKILGGIVAVLLLGIAVFFGGFRVTSVKVEGNTAHTDKEIKKMVLQGSLASNTILVRFLNPSEKTKDDQFIQKVWIERTSSHKLTIHVREKELIGYTKFLDGYLYFDKEGIVQVSTTKELKNIPFIEGLGQKKVQVGQKLSGLTDEILGMLLSATKMMESSEQHPDRIVIENGALTMYFSEIEVKLGTEKNISDKISKMLGILPQLEGMQGVLDLQNVDSTTETIVFKKSETQKSTEENQNE</sequence>
<dbReference type="EMBL" id="JACRTP010000001">
    <property type="protein sequence ID" value="MBC8627613.1"/>
    <property type="molecule type" value="Genomic_DNA"/>
</dbReference>
<protein>
    <recommendedName>
        <fullName evidence="7">Cell division protein FtsQ/DivIB C-terminal domain-containing protein</fullName>
    </recommendedName>
</protein>